<keyword evidence="2 6" id="KW-0812">Transmembrane</keyword>
<feature type="transmembrane region" description="Helical" evidence="6">
    <location>
        <begin position="247"/>
        <end position="269"/>
    </location>
</feature>
<comment type="subcellular location">
    <subcellularLocation>
        <location evidence="1">Membrane</location>
        <topology evidence="1">Multi-pass membrane protein</topology>
    </subcellularLocation>
</comment>
<evidence type="ECO:0000256" key="6">
    <source>
        <dbReference type="SAM" id="Phobius"/>
    </source>
</evidence>
<comment type="similarity">
    <text evidence="5">Belongs to the membrane-bound acyltransferase family. HHAT subfamily.</text>
</comment>
<feature type="transmembrane region" description="Helical" evidence="6">
    <location>
        <begin position="360"/>
        <end position="379"/>
    </location>
</feature>
<feature type="transmembrane region" description="Helical" evidence="6">
    <location>
        <begin position="427"/>
        <end position="447"/>
    </location>
</feature>
<evidence type="ECO:0000256" key="4">
    <source>
        <dbReference type="ARBA" id="ARBA00023136"/>
    </source>
</evidence>
<dbReference type="EMBL" id="KB740734">
    <property type="protein sequence ID" value="ENN79267.1"/>
    <property type="molecule type" value="Genomic_DNA"/>
</dbReference>
<dbReference type="EnsemblMetazoa" id="XM_019900913.1">
    <property type="protein sequence ID" value="XP_019756472.1"/>
    <property type="gene ID" value="LOC109535089"/>
</dbReference>
<dbReference type="GO" id="GO:0016020">
    <property type="term" value="C:membrane"/>
    <property type="evidence" value="ECO:0007669"/>
    <property type="project" value="UniProtKB-SubCell"/>
</dbReference>
<dbReference type="GO" id="GO:0016409">
    <property type="term" value="F:palmitoyltransferase activity"/>
    <property type="evidence" value="ECO:0007669"/>
    <property type="project" value="TreeGrafter"/>
</dbReference>
<dbReference type="OMA" id="IHYMSRD"/>
<dbReference type="KEGG" id="dpa:109535089"/>
<evidence type="ECO:0000256" key="1">
    <source>
        <dbReference type="ARBA" id="ARBA00004141"/>
    </source>
</evidence>
<dbReference type="PANTHER" id="PTHR13285">
    <property type="entry name" value="ACYLTRANSFERASE"/>
    <property type="match status" value="1"/>
</dbReference>
<organism evidence="7">
    <name type="scientific">Dendroctonus ponderosae</name>
    <name type="common">Mountain pine beetle</name>
    <dbReference type="NCBI Taxonomy" id="77166"/>
    <lineage>
        <taxon>Eukaryota</taxon>
        <taxon>Metazoa</taxon>
        <taxon>Ecdysozoa</taxon>
        <taxon>Arthropoda</taxon>
        <taxon>Hexapoda</taxon>
        <taxon>Insecta</taxon>
        <taxon>Pterygota</taxon>
        <taxon>Neoptera</taxon>
        <taxon>Endopterygota</taxon>
        <taxon>Coleoptera</taxon>
        <taxon>Polyphaga</taxon>
        <taxon>Cucujiformia</taxon>
        <taxon>Curculionidae</taxon>
        <taxon>Scolytinae</taxon>
        <taxon>Dendroctonus</taxon>
    </lineage>
</organism>
<proteinExistence type="inferred from homology"/>
<accession>N6UKQ5</accession>
<gene>
    <name evidence="9" type="primary">109535089</name>
    <name evidence="8" type="ORF">YQE_00556</name>
    <name evidence="7" type="ORF">YQE_04302</name>
</gene>
<reference evidence="9" key="2">
    <citation type="submission" date="2024-08" db="UniProtKB">
        <authorList>
            <consortium name="EnsemblMetazoa"/>
        </authorList>
    </citation>
    <scope>IDENTIFICATION</scope>
</reference>
<sequence>MAFTIKLQRFESKFCLLAWITVVLYVIYKFTISSQSYFHSYHDQYGDFTEGWAFLNFPNRDIADFEWQNIKYFITAIYPIILIYLGLSEAGRYLAINNIQFQQYFQIAFPVLFLTYSMGYRVTLLALLQPAIFRISIVNHNTICTWILNILSLALIALYKKMCSQEAFLKYMGLNAFEAYMHILMLCWMNLKCTSYALNHTPKRLEEYLSYCFYLPTLFTGPFIDYEDFMKVHMRKPGTFNLRMKKLMLNILRCLFWMLFSEFWLHFIYMNATSFQLGFVKSLDLSSLCGYGYSMGQFFHIKYVVLYGLTTSVASFEDINVPAFPRCIGRIHLYSDMWKYFDPGLYKFLKTCIFIPAQKLGLAKLGASFLCFAFVFIWHGTEEYIFVWALLNFTGIVLENLASNWYKRTLSSWYWKKLCPSSPRRTKCLLSAPLLAMSALSNFYFFAGKDVGDIFLYTILNESVFKKAFIVAALYFCCEVSTAFRDINAHAP</sequence>
<dbReference type="Proteomes" id="UP000019118">
    <property type="component" value="Unassembled WGS sequence"/>
</dbReference>
<dbReference type="InterPro" id="IPR004299">
    <property type="entry name" value="MBOAT_fam"/>
</dbReference>
<evidence type="ECO:0000313" key="7">
    <source>
        <dbReference type="EMBL" id="ENN79267.1"/>
    </source>
</evidence>
<protein>
    <recommendedName>
        <fullName evidence="11">Protein-cysteine N-palmitoyltransferase Rasp</fullName>
    </recommendedName>
</protein>
<feature type="transmembrane region" description="Helical" evidence="6">
    <location>
        <begin position="385"/>
        <end position="406"/>
    </location>
</feature>
<feature type="transmembrane region" description="Helical" evidence="6">
    <location>
        <begin position="12"/>
        <end position="28"/>
    </location>
</feature>
<dbReference type="GO" id="GO:0005783">
    <property type="term" value="C:endoplasmic reticulum"/>
    <property type="evidence" value="ECO:0007669"/>
    <property type="project" value="TreeGrafter"/>
</dbReference>
<name>N6UKQ5_DENPD</name>
<feature type="transmembrane region" description="Helical" evidence="6">
    <location>
        <begin position="140"/>
        <end position="159"/>
    </location>
</feature>
<dbReference type="HOGENOM" id="CLU_027533_3_0_1"/>
<reference evidence="7 10" key="1">
    <citation type="journal article" date="2013" name="Genome Biol.">
        <title>Draft genome of the mountain pine beetle, Dendroctonus ponderosae Hopkins, a major forest pest.</title>
        <authorList>
            <person name="Keeling C.I."/>
            <person name="Yuen M.M."/>
            <person name="Liao N.Y."/>
            <person name="Docking T.R."/>
            <person name="Chan S.K."/>
            <person name="Taylor G.A."/>
            <person name="Palmquist D.L."/>
            <person name="Jackman S.D."/>
            <person name="Nguyen A."/>
            <person name="Li M."/>
            <person name="Henderson H."/>
            <person name="Janes J.K."/>
            <person name="Zhao Y."/>
            <person name="Pandoh P."/>
            <person name="Moore R."/>
            <person name="Sperling F.A."/>
            <person name="Huber D.P."/>
            <person name="Birol I."/>
            <person name="Jones S.J."/>
            <person name="Bohlmann J."/>
        </authorList>
    </citation>
    <scope>NUCLEOTIDE SEQUENCE</scope>
</reference>
<evidence type="ECO:0000313" key="8">
    <source>
        <dbReference type="EMBL" id="ENN83082.1"/>
    </source>
</evidence>
<dbReference type="OrthoDB" id="420606at2759"/>
<keyword evidence="10" id="KW-1185">Reference proteome</keyword>
<evidence type="ECO:0000256" key="3">
    <source>
        <dbReference type="ARBA" id="ARBA00022989"/>
    </source>
</evidence>
<dbReference type="PANTHER" id="PTHR13285:SF18">
    <property type="entry name" value="PROTEIN-CYSTEINE N-PALMITOYLTRANSFERASE RASP"/>
    <property type="match status" value="1"/>
</dbReference>
<feature type="transmembrane region" description="Helical" evidence="6">
    <location>
        <begin position="70"/>
        <end position="87"/>
    </location>
</feature>
<feature type="non-terminal residue" evidence="7">
    <location>
        <position position="1"/>
    </location>
</feature>
<dbReference type="EMBL" id="KB737107">
    <property type="protein sequence ID" value="ENN83082.1"/>
    <property type="molecule type" value="Genomic_DNA"/>
</dbReference>
<evidence type="ECO:0000256" key="2">
    <source>
        <dbReference type="ARBA" id="ARBA00022692"/>
    </source>
</evidence>
<dbReference type="EnsemblMetazoa" id="XM_019904034.1">
    <property type="protein sequence ID" value="XP_019759593.1"/>
    <property type="gene ID" value="LOC109537360"/>
</dbReference>
<dbReference type="KEGG" id="dpa:109537360"/>
<dbReference type="AlphaFoldDB" id="N6UKQ5"/>
<evidence type="ECO:0000313" key="9">
    <source>
        <dbReference type="EnsemblMetazoa" id="XP_019756472.1"/>
    </source>
</evidence>
<feature type="transmembrane region" description="Helical" evidence="6">
    <location>
        <begin position="107"/>
        <end position="128"/>
    </location>
</feature>
<keyword evidence="3 6" id="KW-1133">Transmembrane helix</keyword>
<dbReference type="Pfam" id="PF03062">
    <property type="entry name" value="MBOAT"/>
    <property type="match status" value="1"/>
</dbReference>
<evidence type="ECO:0000256" key="5">
    <source>
        <dbReference type="ARBA" id="ARBA00038268"/>
    </source>
</evidence>
<dbReference type="InterPro" id="IPR051085">
    <property type="entry name" value="MB_O-acyltransferase"/>
</dbReference>
<keyword evidence="4 6" id="KW-0472">Membrane</keyword>
<evidence type="ECO:0008006" key="11">
    <source>
        <dbReference type="Google" id="ProtNLM"/>
    </source>
</evidence>
<evidence type="ECO:0000313" key="10">
    <source>
        <dbReference type="Proteomes" id="UP000019118"/>
    </source>
</evidence>